<keyword evidence="3" id="KW-0653">Protein transport</keyword>
<dbReference type="InterPro" id="IPR016024">
    <property type="entry name" value="ARM-type_fold"/>
</dbReference>
<dbReference type="GO" id="GO:0015031">
    <property type="term" value="P:protein transport"/>
    <property type="evidence" value="ECO:0007669"/>
    <property type="project" value="UniProtKB-KW"/>
</dbReference>
<evidence type="ECO:0008006" key="10">
    <source>
        <dbReference type="Google" id="ProtNLM"/>
    </source>
</evidence>
<dbReference type="Proteomes" id="UP000807353">
    <property type="component" value="Unassembled WGS sequence"/>
</dbReference>
<dbReference type="OrthoDB" id="294853at2759"/>
<comment type="similarity">
    <text evidence="1">Belongs to the MON2 family.</text>
</comment>
<dbReference type="SUPFAM" id="SSF48371">
    <property type="entry name" value="ARM repeat"/>
    <property type="match status" value="2"/>
</dbReference>
<feature type="compositionally biased region" description="Polar residues" evidence="4">
    <location>
        <begin position="1742"/>
        <end position="1758"/>
    </location>
</feature>
<feature type="domain" description="Mon2 C-terminal" evidence="6">
    <location>
        <begin position="1381"/>
        <end position="1664"/>
    </location>
</feature>
<name>A0A9P5YH18_9AGAR</name>
<dbReference type="PANTHER" id="PTHR10663:SF333">
    <property type="entry name" value="PROTEIN MON2 HOMOLOG"/>
    <property type="match status" value="1"/>
</dbReference>
<feature type="compositionally biased region" description="Polar residues" evidence="4">
    <location>
        <begin position="684"/>
        <end position="710"/>
    </location>
</feature>
<evidence type="ECO:0000259" key="6">
    <source>
        <dbReference type="Pfam" id="PF16206"/>
    </source>
</evidence>
<accession>A0A9P5YH18</accession>
<gene>
    <name evidence="8" type="ORF">BDZ94DRAFT_1280199</name>
</gene>
<organism evidence="8 9">
    <name type="scientific">Collybia nuda</name>
    <dbReference type="NCBI Taxonomy" id="64659"/>
    <lineage>
        <taxon>Eukaryota</taxon>
        <taxon>Fungi</taxon>
        <taxon>Dikarya</taxon>
        <taxon>Basidiomycota</taxon>
        <taxon>Agaricomycotina</taxon>
        <taxon>Agaricomycetes</taxon>
        <taxon>Agaricomycetidae</taxon>
        <taxon>Agaricales</taxon>
        <taxon>Tricholomatineae</taxon>
        <taxon>Clitocybaceae</taxon>
        <taxon>Collybia</taxon>
    </lineage>
</organism>
<proteinExistence type="inferred from homology"/>
<evidence type="ECO:0000256" key="3">
    <source>
        <dbReference type="ARBA" id="ARBA00022927"/>
    </source>
</evidence>
<feature type="region of interest" description="Disordered" evidence="4">
    <location>
        <begin position="1737"/>
        <end position="1765"/>
    </location>
</feature>
<evidence type="ECO:0000256" key="1">
    <source>
        <dbReference type="ARBA" id="ARBA00008144"/>
    </source>
</evidence>
<dbReference type="EMBL" id="MU150236">
    <property type="protein sequence ID" value="KAF9467495.1"/>
    <property type="molecule type" value="Genomic_DNA"/>
</dbReference>
<feature type="domain" description="Mon2 C-terminal" evidence="6">
    <location>
        <begin position="1061"/>
        <end position="1250"/>
    </location>
</feature>
<feature type="region of interest" description="Disordered" evidence="4">
    <location>
        <begin position="682"/>
        <end position="716"/>
    </location>
</feature>
<dbReference type="InterPro" id="IPR032629">
    <property type="entry name" value="DCB_dom"/>
</dbReference>
<evidence type="ECO:0000256" key="4">
    <source>
        <dbReference type="SAM" id="MobiDB-lite"/>
    </source>
</evidence>
<sequence>MSSLAFLVTELQSLASETRRKHPDIREAAEKSLAILRASPEQATASLASDGPQSDDLLRPVFMGCATKNAKVVAISLGSLQRLIALKAVPQSAVSLIINTMSDAMSQGVDIQLRILQTLVSLITNFPAIHGPLLGDALLLCFKLQESKIAVVSSTAAATLRQLVMFVVDKMVIEDGEEAMAQEDLSDIQLPDGTTKSLGPSARDAFSVFEDLCLLANSEKPHFLKLEFLHKTFALELIESVLTNYHALFRKHPELILLLQHHLCPLLLKALSDRPMFPLTLRCTRVVFLLLKQFSLELATEAEVFLMLLIKIFAEDPDTATGGHHGDHGHHTSRPQWMRVLAMEIMRGLCGDAELMRNVWDRYDSGDSGSKVFGSLITALKRLVTEKPALLGVSSQMFGVGVNVEPSGAAYDAGGITGRVANVASATVSGVVGMMHSSGGLSLQGSAMKLQCIDQLDKADSPPIPESYIYLLAVQCLVSLCEGLASFTGPLYTTIVIQRPRAAGEPVVRAPPALDLASLPQDDSSAKQLGIVRDIIESGWPALLAALSFVISTNISDELFVEVLASYQAITNVSGMLGLTTPRDAFFTSLSKFAVPTRVVSSLDSYVESQTPRSTASFSENLGLSGPALAPGLSERNMACLKVLISSAMFLSGSLGNSWFSVLEVLQNADYVLTSKGAQGGNSGKRNMFNQGTTSTPGSRVVSMSASTSQPGPPRHPLLTDLDAETLQTSIHRLFDASKNLEDSAFTHFINALCKLSTEMVEMQSGSGSFAIDSDSHDDLTGTVGLSPRAQTAHRRRVSGIHIPRTLRTGDFGITKLGGVALLNIHRLIYRSPDVAWDAITAHLLSIIHIPYAPQPIRVQAASVLDEILVIVPRNLTTTGDLQGPVQRRVIDVLAQQVVPSVSSQNVTGVELRRMGLETLHQILQASGHTLIVGWETIFQMLGSVCRPAPPARSSSFDSVSVLSAPPSPTLGRGKNSSLGLGLGNPSERSYTALVKIAFQSLTLVCDSVSSLSPDHLRLCITTLGQFGRQADTNIALTAAASLLWSVSDAIQSKRKDADEEPSYSELWMFLLLEVLGLCTDTRQEVRDGAIQTLFRTMQLYGSTLSLETWDQCIWKVTFPLLDSLTTEIRHLAASEPQTPTQDASPEQAWDESKILALHSIGSIFHEFLTPKIMQLDSFSKAWDVFVTHIQDAVLLDNRIISAPALHCLEKAVKISPTLDLQPIVAEVLVRVWQAIDTLGGAVLRRASANPQSPISPSSEHWNYTPFTQESLVAFVDVIQSTRKASRSLNGTEWPLERLTRLMAILKGVVTYPNSPDYRPDIDALPPLQAVIMETIGDIDLSILGSPSLIMKDLSEYATLPFLAAFDVQPLPKSQTPQKRITYIAISKKTMPMLVELFLKFKGNAEIYGDGTLEAVLSAYSIPVKLKYDCPPPSKHGKDPPLWKTATTSFLRIVKECSMQINLLGGEIPDDRVEGIWRQVLDVFRGGILADCSAAEALPLEVQEAEENFDLSLIASFEIDVAPHLGDKRVPDELVSQLAKTLQQGSRLYEYDADLIMTPTSPDKIRRLDTVDVQKYYDLGSTELGSLLPRERFSYWCFDLLFLVCSNTTNDQEDSRRRLAALSLPSLLTRCRTTLLGYVADESLRGNLPFPRAREHELLYVLRKLLELRLWPGSLWAAISDDPSKYCLEQPAIDTSLSPQSLISDAVKRSSVAHLFHFYPILCEIASIPRKTPSGWFPASPSHPSAANGVNGNATASPSPGALDPSELNQKVVELDARVLARACLKEVGKEMGVAR</sequence>
<keyword evidence="2" id="KW-0813">Transport</keyword>
<dbReference type="Pfam" id="PF16213">
    <property type="entry name" value="DCB"/>
    <property type="match status" value="1"/>
</dbReference>
<dbReference type="GO" id="GO:0005794">
    <property type="term" value="C:Golgi apparatus"/>
    <property type="evidence" value="ECO:0007669"/>
    <property type="project" value="UniProtKB-ARBA"/>
</dbReference>
<feature type="domain" description="Mon2/Sec7/BIG1-like HUS" evidence="5">
    <location>
        <begin position="202"/>
        <end position="369"/>
    </location>
</feature>
<dbReference type="InterPro" id="IPR032817">
    <property type="entry name" value="Mon2_C"/>
</dbReference>
<evidence type="ECO:0000313" key="8">
    <source>
        <dbReference type="EMBL" id="KAF9467495.1"/>
    </source>
</evidence>
<dbReference type="PANTHER" id="PTHR10663">
    <property type="entry name" value="GUANYL-NUCLEOTIDE EXCHANGE FACTOR"/>
    <property type="match status" value="1"/>
</dbReference>
<evidence type="ECO:0000259" key="7">
    <source>
        <dbReference type="Pfam" id="PF16213"/>
    </source>
</evidence>
<feature type="domain" description="Mon2/Sec7/BIG1-like dimerisation and cyclophilin-binding" evidence="7">
    <location>
        <begin position="4"/>
        <end position="175"/>
    </location>
</feature>
<dbReference type="InterPro" id="IPR032691">
    <property type="entry name" value="Mon2/Sec7/BIG1-like_HUS"/>
</dbReference>
<evidence type="ECO:0000256" key="2">
    <source>
        <dbReference type="ARBA" id="ARBA00022448"/>
    </source>
</evidence>
<evidence type="ECO:0000313" key="9">
    <source>
        <dbReference type="Proteomes" id="UP000807353"/>
    </source>
</evidence>
<protein>
    <recommendedName>
        <fullName evidence="10">Protein MON2 homolog</fullName>
    </recommendedName>
</protein>
<dbReference type="Pfam" id="PF16206">
    <property type="entry name" value="Mon2_C"/>
    <property type="match status" value="2"/>
</dbReference>
<reference evidence="8" key="1">
    <citation type="submission" date="2020-11" db="EMBL/GenBank/DDBJ databases">
        <authorList>
            <consortium name="DOE Joint Genome Institute"/>
            <person name="Ahrendt S."/>
            <person name="Riley R."/>
            <person name="Andreopoulos W."/>
            <person name="Labutti K."/>
            <person name="Pangilinan J."/>
            <person name="Ruiz-Duenas F.J."/>
            <person name="Barrasa J.M."/>
            <person name="Sanchez-Garcia M."/>
            <person name="Camarero S."/>
            <person name="Miyauchi S."/>
            <person name="Serrano A."/>
            <person name="Linde D."/>
            <person name="Babiker R."/>
            <person name="Drula E."/>
            <person name="Ayuso-Fernandez I."/>
            <person name="Pacheco R."/>
            <person name="Padilla G."/>
            <person name="Ferreira P."/>
            <person name="Barriuso J."/>
            <person name="Kellner H."/>
            <person name="Castanera R."/>
            <person name="Alfaro M."/>
            <person name="Ramirez L."/>
            <person name="Pisabarro A.G."/>
            <person name="Kuo A."/>
            <person name="Tritt A."/>
            <person name="Lipzen A."/>
            <person name="He G."/>
            <person name="Yan M."/>
            <person name="Ng V."/>
            <person name="Cullen D."/>
            <person name="Martin F."/>
            <person name="Rosso M.-N."/>
            <person name="Henrissat B."/>
            <person name="Hibbett D."/>
            <person name="Martinez A.T."/>
            <person name="Grigoriev I.V."/>
        </authorList>
    </citation>
    <scope>NUCLEOTIDE SEQUENCE</scope>
    <source>
        <strain evidence="8">CBS 247.69</strain>
    </source>
</reference>
<evidence type="ECO:0000259" key="5">
    <source>
        <dbReference type="Pfam" id="PF12783"/>
    </source>
</evidence>
<dbReference type="Pfam" id="PF12783">
    <property type="entry name" value="Sec7-like_HUS"/>
    <property type="match status" value="1"/>
</dbReference>
<keyword evidence="9" id="KW-1185">Reference proteome</keyword>
<comment type="caution">
    <text evidence="8">The sequence shown here is derived from an EMBL/GenBank/DDBJ whole genome shotgun (WGS) entry which is preliminary data.</text>
</comment>